<dbReference type="InterPro" id="IPR011333">
    <property type="entry name" value="SKP1/BTB/POZ_sf"/>
</dbReference>
<dbReference type="EnsemblMetazoa" id="PPA43383.1">
    <property type="protein sequence ID" value="PPA43383.1"/>
    <property type="gene ID" value="WBGene00281752"/>
</dbReference>
<organism evidence="1 2">
    <name type="scientific">Pristionchus pacificus</name>
    <name type="common">Parasitic nematode worm</name>
    <dbReference type="NCBI Taxonomy" id="54126"/>
    <lineage>
        <taxon>Eukaryota</taxon>
        <taxon>Metazoa</taxon>
        <taxon>Ecdysozoa</taxon>
        <taxon>Nematoda</taxon>
        <taxon>Chromadorea</taxon>
        <taxon>Rhabditida</taxon>
        <taxon>Rhabditina</taxon>
        <taxon>Diplogasteromorpha</taxon>
        <taxon>Diplogasteroidea</taxon>
        <taxon>Neodiplogasteridae</taxon>
        <taxon>Pristionchus</taxon>
    </lineage>
</organism>
<dbReference type="Proteomes" id="UP000005239">
    <property type="component" value="Unassembled WGS sequence"/>
</dbReference>
<accession>A0A8R1Z1U4</accession>
<dbReference type="AlphaFoldDB" id="A0A2A6BV91"/>
<evidence type="ECO:0000313" key="2">
    <source>
        <dbReference type="Proteomes" id="UP000005239"/>
    </source>
</evidence>
<sequence>MKFFLSLLLLSSVVALESLVNKVEWGRERVEERIFAFFCRFEDKGGCRANVKTYLDNYDVKTSQEQLSRGSWTLDLAAYKDAKDCNAQLTSICKGANEAKCKKASSALCDALFSGKDAVAYGKQFIEDQSKKLHDEWSIKNKAEDKALADTETIRVITFASGKRVRILFSYNKDQITLLEAKVNYCLDDLCFFFELNDIFLHNLTKFTYFHLEYNDHALSWTDKNSELARLRIGPFLSQIFQETKYLSIGLDGNETLCQIVKVTIFLESCVSKSIPARICKDMQIFARSCSKRGLRIGKNAIIPAEMASLVSDYFLNLFYGNCKESAEMVVDLEDAETAPISLIFDLSVFSYKLFPTSLSALPWTALVILLQYSDKYSFLKIYNDLQAKCVRDVWELTDLTEENLRCIQECSLFVHKYDLLSEFVKKFILLDCLEELENNRREEISPELGTRIIERRNEFLSLVDKRAKIRLRYEMGEIIVMGIQELAVFPAGFPRKFVRISEQIYAFRDIRCGLFSTRFVFSSSPKYPMGMFFGVVISGEVQWWNSEYIEMVESSSMATTVRVITFSSGKQLKISFVHDQNFWSFVPSHETESVNDLCFFFERTPKERLSPEKYHNVSTYKRSTMATVRVVTFSSGKQAKITFVYDRNMWLFAPTRETESTVHVYLMSGEHMFEWYEKCHDSVRLRFGTFIEHVFHETNILSQGFDCGQSTEYAMKVALRSFECDYATTMGEDCHRFLRSCWSRGARIGDSIISSEVASLFSEYFYSLFHRGFTENAEQVVELNDIEASTLNEVFDQSVFERKRVREIVYTLDCDEFIKILEYSDQFSFLKLYNDLQDIIQQWAHLVRKYDILGCFVNKFCIVQCLEQLKALGPDFISQELNVKIDERIMELVSLAENRPKYTVHQNGGRIRIMRIKEFLKSSFCDPETPNSLFLSKPLVVIKNNDHISTLSEDCHTFLRSCWTRGARIGNSILSSEVASLFSEYFYSLFHGGFTENEEKIIQLTDIDPVAAVDLSVMERKRVREIVYTLDCEDILKILEYTDQFSFLKLYNDLQDVCKKSVQFMNALNYQNLKIIQQWAQFVRKHDILGCLVKKLCVIECLDQLKALGSNFISQELNLKIDERIMELSSLAENRLK</sequence>
<keyword evidence="2" id="KW-1185">Reference proteome</keyword>
<reference evidence="2" key="1">
    <citation type="journal article" date="2008" name="Nat. Genet.">
        <title>The Pristionchus pacificus genome provides a unique perspective on nematode lifestyle and parasitism.</title>
        <authorList>
            <person name="Dieterich C."/>
            <person name="Clifton S.W."/>
            <person name="Schuster L.N."/>
            <person name="Chinwalla A."/>
            <person name="Delehaunty K."/>
            <person name="Dinkelacker I."/>
            <person name="Fulton L."/>
            <person name="Fulton R."/>
            <person name="Godfrey J."/>
            <person name="Minx P."/>
            <person name="Mitreva M."/>
            <person name="Roeseler W."/>
            <person name="Tian H."/>
            <person name="Witte H."/>
            <person name="Yang S.P."/>
            <person name="Wilson R.K."/>
            <person name="Sommer R.J."/>
        </authorList>
    </citation>
    <scope>NUCLEOTIDE SEQUENCE [LARGE SCALE GENOMIC DNA]</scope>
    <source>
        <strain evidence="2">PS312</strain>
    </source>
</reference>
<reference evidence="1" key="2">
    <citation type="submission" date="2022-06" db="UniProtKB">
        <authorList>
            <consortium name="EnsemblMetazoa"/>
        </authorList>
    </citation>
    <scope>IDENTIFICATION</scope>
    <source>
        <strain evidence="1">PS312</strain>
    </source>
</reference>
<dbReference type="Gene3D" id="3.30.710.10">
    <property type="entry name" value="Potassium Channel Kv1.1, Chain A"/>
    <property type="match status" value="1"/>
</dbReference>
<gene>
    <name evidence="1" type="primary">WBGene00281752</name>
</gene>
<accession>A0A2A6BV91</accession>
<protein>
    <submittedName>
        <fullName evidence="1">Uncharacterized protein</fullName>
    </submittedName>
</protein>
<name>A0A2A6BV91_PRIPA</name>
<proteinExistence type="predicted"/>
<evidence type="ECO:0000313" key="1">
    <source>
        <dbReference type="EnsemblMetazoa" id="PPA43383.1"/>
    </source>
</evidence>